<evidence type="ECO:0000313" key="10">
    <source>
        <dbReference type="Proteomes" id="UP001620295"/>
    </source>
</evidence>
<keyword evidence="4 7" id="KW-0812">Transmembrane</keyword>
<dbReference type="PANTHER" id="PTHR23517:SF13">
    <property type="entry name" value="MAJOR FACILITATOR SUPERFAMILY MFS_1"/>
    <property type="match status" value="1"/>
</dbReference>
<sequence length="170" mass="18056">MFAALYVATGTPTPLLVVFEQQRHFPAWVLTVAFASYTLGLLAALLVAGPLSDHIGPRPVLIGTLAVELGTMLMFVFASDIGWVIAARTIQGIATGATTSTLSTSAVEHAPQHHKKLGRPWRTVASLVHGRRAAWAIRYTTTTGTPCDDQCGYVFLGAAPAAAPSIRFRA</sequence>
<dbReference type="RefSeq" id="WP_404749013.1">
    <property type="nucleotide sequence ID" value="NZ_JBJDQH010000033.1"/>
</dbReference>
<accession>A0ABW8M3V5</accession>
<comment type="subcellular location">
    <subcellularLocation>
        <location evidence="1">Cell membrane</location>
        <topology evidence="1">Multi-pass membrane protein</topology>
    </subcellularLocation>
</comment>
<keyword evidence="6 7" id="KW-0472">Membrane</keyword>
<reference evidence="9 10" key="1">
    <citation type="submission" date="2024-11" db="EMBL/GenBank/DDBJ databases">
        <title>The Natural Products Discovery Center: Release of the First 8490 Sequenced Strains for Exploring Actinobacteria Biosynthetic Diversity.</title>
        <authorList>
            <person name="Kalkreuter E."/>
            <person name="Kautsar S.A."/>
            <person name="Yang D."/>
            <person name="Bader C.D."/>
            <person name="Teijaro C.N."/>
            <person name="Fluegel L."/>
            <person name="Davis C.M."/>
            <person name="Simpson J.R."/>
            <person name="Lauterbach L."/>
            <person name="Steele A.D."/>
            <person name="Gui C."/>
            <person name="Meng S."/>
            <person name="Li G."/>
            <person name="Viehrig K."/>
            <person name="Ye F."/>
            <person name="Su P."/>
            <person name="Kiefer A.F."/>
            <person name="Nichols A."/>
            <person name="Cepeda A.J."/>
            <person name="Yan W."/>
            <person name="Fan B."/>
            <person name="Jiang Y."/>
            <person name="Adhikari A."/>
            <person name="Zheng C.-J."/>
            <person name="Schuster L."/>
            <person name="Cowan T.M."/>
            <person name="Smanski M.J."/>
            <person name="Chevrette M.G."/>
            <person name="De Carvalho L.P.S."/>
            <person name="Shen B."/>
        </authorList>
    </citation>
    <scope>NUCLEOTIDE SEQUENCE [LARGE SCALE GENOMIC DNA]</scope>
    <source>
        <strain evidence="9 10">NPDC020863</strain>
    </source>
</reference>
<evidence type="ECO:0000256" key="4">
    <source>
        <dbReference type="ARBA" id="ARBA00022692"/>
    </source>
</evidence>
<dbReference type="EMBL" id="JBJDQH010000033">
    <property type="protein sequence ID" value="MFK4272862.1"/>
    <property type="molecule type" value="Genomic_DNA"/>
</dbReference>
<proteinExistence type="predicted"/>
<dbReference type="InterPro" id="IPR020846">
    <property type="entry name" value="MFS_dom"/>
</dbReference>
<keyword evidence="10" id="KW-1185">Reference proteome</keyword>
<evidence type="ECO:0000256" key="5">
    <source>
        <dbReference type="ARBA" id="ARBA00022989"/>
    </source>
</evidence>
<evidence type="ECO:0000256" key="6">
    <source>
        <dbReference type="ARBA" id="ARBA00023136"/>
    </source>
</evidence>
<evidence type="ECO:0000256" key="7">
    <source>
        <dbReference type="SAM" id="Phobius"/>
    </source>
</evidence>
<dbReference type="InterPro" id="IPR050171">
    <property type="entry name" value="MFS_Transporters"/>
</dbReference>
<dbReference type="InterPro" id="IPR011701">
    <property type="entry name" value="MFS"/>
</dbReference>
<evidence type="ECO:0000259" key="8">
    <source>
        <dbReference type="PROSITE" id="PS50850"/>
    </source>
</evidence>
<feature type="domain" description="Major facilitator superfamily (MFS) profile" evidence="8">
    <location>
        <begin position="1"/>
        <end position="170"/>
    </location>
</feature>
<dbReference type="PROSITE" id="PS50850">
    <property type="entry name" value="MFS"/>
    <property type="match status" value="1"/>
</dbReference>
<dbReference type="SUPFAM" id="SSF103473">
    <property type="entry name" value="MFS general substrate transporter"/>
    <property type="match status" value="1"/>
</dbReference>
<dbReference type="Proteomes" id="UP001620295">
    <property type="component" value="Unassembled WGS sequence"/>
</dbReference>
<dbReference type="PANTHER" id="PTHR23517">
    <property type="entry name" value="RESISTANCE PROTEIN MDTM, PUTATIVE-RELATED-RELATED"/>
    <property type="match status" value="1"/>
</dbReference>
<keyword evidence="3" id="KW-1003">Cell membrane</keyword>
<dbReference type="InterPro" id="IPR036259">
    <property type="entry name" value="MFS_trans_sf"/>
</dbReference>
<evidence type="ECO:0000256" key="2">
    <source>
        <dbReference type="ARBA" id="ARBA00022448"/>
    </source>
</evidence>
<evidence type="ECO:0000256" key="3">
    <source>
        <dbReference type="ARBA" id="ARBA00022475"/>
    </source>
</evidence>
<feature type="transmembrane region" description="Helical" evidence="7">
    <location>
        <begin position="25"/>
        <end position="48"/>
    </location>
</feature>
<comment type="caution">
    <text evidence="9">The sequence shown here is derived from an EMBL/GenBank/DDBJ whole genome shotgun (WGS) entry which is preliminary data.</text>
</comment>
<name>A0ABW8M3V5_9ACTN</name>
<dbReference type="CDD" id="cd06174">
    <property type="entry name" value="MFS"/>
    <property type="match status" value="1"/>
</dbReference>
<gene>
    <name evidence="9" type="ORF">ACI2L5_49555</name>
</gene>
<dbReference type="Pfam" id="PF07690">
    <property type="entry name" value="MFS_1"/>
    <property type="match status" value="1"/>
</dbReference>
<keyword evidence="5 7" id="KW-1133">Transmembrane helix</keyword>
<protein>
    <submittedName>
        <fullName evidence="9">MFS transporter</fullName>
    </submittedName>
</protein>
<organism evidence="9 10">
    <name type="scientific">Streptomyces milbemycinicus</name>
    <dbReference type="NCBI Taxonomy" id="476552"/>
    <lineage>
        <taxon>Bacteria</taxon>
        <taxon>Bacillati</taxon>
        <taxon>Actinomycetota</taxon>
        <taxon>Actinomycetes</taxon>
        <taxon>Kitasatosporales</taxon>
        <taxon>Streptomycetaceae</taxon>
        <taxon>Streptomyces</taxon>
    </lineage>
</organism>
<keyword evidence="2" id="KW-0813">Transport</keyword>
<dbReference type="Gene3D" id="1.20.1250.20">
    <property type="entry name" value="MFS general substrate transporter like domains"/>
    <property type="match status" value="1"/>
</dbReference>
<evidence type="ECO:0000313" key="9">
    <source>
        <dbReference type="EMBL" id="MFK4272862.1"/>
    </source>
</evidence>
<evidence type="ECO:0000256" key="1">
    <source>
        <dbReference type="ARBA" id="ARBA00004651"/>
    </source>
</evidence>
<feature type="transmembrane region" description="Helical" evidence="7">
    <location>
        <begin position="60"/>
        <end position="85"/>
    </location>
</feature>